<dbReference type="Proteomes" id="UP001295444">
    <property type="component" value="Chromosome 06"/>
</dbReference>
<dbReference type="EMBL" id="OW240917">
    <property type="protein sequence ID" value="CAH2303361.1"/>
    <property type="molecule type" value="Genomic_DNA"/>
</dbReference>
<sequence>LNDTLLNDPAYITQLQENLTNYFAENNTLAVSPTQIWEAHKAVLRGHIIALASKHKKAREHQIVTLTEEIRHLETAHKKSMSLENYKQLLDKRSALQSLLNMKIQRFLLLSKHKFYTRGGKCGRLLARAIQKEKQQTYITQIKTSRDTPTHLLPEILQEFHSYYSSLYNLRPQPPDPND</sequence>
<evidence type="ECO:0000313" key="2">
    <source>
        <dbReference type="Proteomes" id="UP001295444"/>
    </source>
</evidence>
<keyword evidence="2" id="KW-1185">Reference proteome</keyword>
<name>A0AAD1WG10_PELCU</name>
<gene>
    <name evidence="1" type="ORF">PECUL_23A010501</name>
</gene>
<reference evidence="1" key="1">
    <citation type="submission" date="2022-03" db="EMBL/GenBank/DDBJ databases">
        <authorList>
            <person name="Alioto T."/>
            <person name="Alioto T."/>
            <person name="Gomez Garrido J."/>
        </authorList>
    </citation>
    <scope>NUCLEOTIDE SEQUENCE</scope>
</reference>
<protein>
    <submittedName>
        <fullName evidence="1">Uncharacterized protein</fullName>
    </submittedName>
</protein>
<accession>A0AAD1WG10</accession>
<evidence type="ECO:0000313" key="1">
    <source>
        <dbReference type="EMBL" id="CAH2303361.1"/>
    </source>
</evidence>
<feature type="non-terminal residue" evidence="1">
    <location>
        <position position="1"/>
    </location>
</feature>
<feature type="non-terminal residue" evidence="1">
    <location>
        <position position="179"/>
    </location>
</feature>
<organism evidence="1 2">
    <name type="scientific">Pelobates cultripes</name>
    <name type="common">Western spadefoot toad</name>
    <dbReference type="NCBI Taxonomy" id="61616"/>
    <lineage>
        <taxon>Eukaryota</taxon>
        <taxon>Metazoa</taxon>
        <taxon>Chordata</taxon>
        <taxon>Craniata</taxon>
        <taxon>Vertebrata</taxon>
        <taxon>Euteleostomi</taxon>
        <taxon>Amphibia</taxon>
        <taxon>Batrachia</taxon>
        <taxon>Anura</taxon>
        <taxon>Pelobatoidea</taxon>
        <taxon>Pelobatidae</taxon>
        <taxon>Pelobates</taxon>
    </lineage>
</organism>
<dbReference type="AlphaFoldDB" id="A0AAD1WG10"/>
<proteinExistence type="predicted"/>